<feature type="transmembrane region" description="Helical" evidence="9">
    <location>
        <begin position="229"/>
        <end position="250"/>
    </location>
</feature>
<evidence type="ECO:0000256" key="1">
    <source>
        <dbReference type="ARBA" id="ARBA00004141"/>
    </source>
</evidence>
<dbReference type="SUPFAM" id="SSF81324">
    <property type="entry name" value="Voltage-gated potassium channels"/>
    <property type="match status" value="1"/>
</dbReference>
<keyword evidence="7" id="KW-0407">Ion channel</keyword>
<feature type="domain" description="Potassium channel" evidence="10">
    <location>
        <begin position="225"/>
        <end position="282"/>
    </location>
</feature>
<evidence type="ECO:0000259" key="10">
    <source>
        <dbReference type="Pfam" id="PF07885"/>
    </source>
</evidence>
<feature type="compositionally biased region" description="Polar residues" evidence="8">
    <location>
        <begin position="1"/>
        <end position="16"/>
    </location>
</feature>
<reference evidence="12 13" key="1">
    <citation type="submission" date="2025-05" db="UniProtKB">
        <authorList>
            <consortium name="RefSeq"/>
        </authorList>
    </citation>
    <scope>IDENTIFICATION</scope>
    <source>
        <tissue evidence="12 13">Whole Larva</tissue>
    </source>
</reference>
<accession>A0ABM1MZ80</accession>
<feature type="transmembrane region" description="Helical" evidence="9">
    <location>
        <begin position="364"/>
        <end position="384"/>
    </location>
</feature>
<evidence type="ECO:0000256" key="5">
    <source>
        <dbReference type="ARBA" id="ARBA00023065"/>
    </source>
</evidence>
<feature type="region of interest" description="Disordered" evidence="8">
    <location>
        <begin position="1"/>
        <end position="39"/>
    </location>
</feature>
<sequence>MYEPVSNSVVTITTQPPRYASGAPFEAQSDVEDDDTSTSGRLVVEDRETSTIPQQMTNHCDISNKIPSGMGDNCIDIEQINLDRNYKNKFKSVGSQTSHLVPYRLRFWPLRASINIKCADAGLKEIIKCCLKTLSQWFLSQIGLTAILFTWALLGAAAFYKTEGPRELQQAQELQRLKKNIAIDLSKDLSQLTVHDETWLNIIEKHLNLHEVLLLDSVSAGYGENGGTIWTYPGCILFAVSLLTTLGFGAPVPQTSLGRGTAVLFSAIGIPLHFLLIINMGNLAAGSLKNLATVKPGSDLPDEPPVRTRGWLKFFPIFSIAFYYSCGVLLFGISRRRPVIDSLMFPLDFTASGGVAKTSGYVRILYGLYLEVAVTLAGIVVSLLQSSATRGIVDLGLRLGLLTNT</sequence>
<feature type="transmembrane region" description="Helical" evidence="9">
    <location>
        <begin position="137"/>
        <end position="160"/>
    </location>
</feature>
<evidence type="ECO:0000256" key="2">
    <source>
        <dbReference type="ARBA" id="ARBA00022448"/>
    </source>
</evidence>
<proteinExistence type="predicted"/>
<evidence type="ECO:0000313" key="14">
    <source>
        <dbReference type="RefSeq" id="XP_017779882.1"/>
    </source>
</evidence>
<dbReference type="PANTHER" id="PTHR11003">
    <property type="entry name" value="POTASSIUM CHANNEL, SUBFAMILY K"/>
    <property type="match status" value="1"/>
</dbReference>
<keyword evidence="2" id="KW-0813">Transport</keyword>
<evidence type="ECO:0000256" key="4">
    <source>
        <dbReference type="ARBA" id="ARBA00022989"/>
    </source>
</evidence>
<evidence type="ECO:0000313" key="13">
    <source>
        <dbReference type="RefSeq" id="XP_017779881.1"/>
    </source>
</evidence>
<evidence type="ECO:0000256" key="8">
    <source>
        <dbReference type="SAM" id="MobiDB-lite"/>
    </source>
</evidence>
<keyword evidence="3 9" id="KW-0812">Transmembrane</keyword>
<dbReference type="Proteomes" id="UP000695000">
    <property type="component" value="Unplaced"/>
</dbReference>
<organism evidence="11 12">
    <name type="scientific">Nicrophorus vespilloides</name>
    <name type="common">Boreal carrion beetle</name>
    <dbReference type="NCBI Taxonomy" id="110193"/>
    <lineage>
        <taxon>Eukaryota</taxon>
        <taxon>Metazoa</taxon>
        <taxon>Ecdysozoa</taxon>
        <taxon>Arthropoda</taxon>
        <taxon>Hexapoda</taxon>
        <taxon>Insecta</taxon>
        <taxon>Pterygota</taxon>
        <taxon>Neoptera</taxon>
        <taxon>Endopterygota</taxon>
        <taxon>Coleoptera</taxon>
        <taxon>Polyphaga</taxon>
        <taxon>Staphyliniformia</taxon>
        <taxon>Silphidae</taxon>
        <taxon>Nicrophorinae</taxon>
        <taxon>Nicrophorus</taxon>
    </lineage>
</organism>
<comment type="subcellular location">
    <subcellularLocation>
        <location evidence="1">Membrane</location>
        <topology evidence="1">Multi-pass membrane protein</topology>
    </subcellularLocation>
</comment>
<dbReference type="RefSeq" id="XP_017779881.1">
    <property type="nucleotide sequence ID" value="XM_017924392.1"/>
</dbReference>
<feature type="transmembrane region" description="Helical" evidence="9">
    <location>
        <begin position="262"/>
        <end position="281"/>
    </location>
</feature>
<dbReference type="InterPro" id="IPR003280">
    <property type="entry name" value="2pore_dom_K_chnl"/>
</dbReference>
<dbReference type="PANTHER" id="PTHR11003:SF87">
    <property type="entry name" value="POTASSIUM CHANNEL DOMAIN-CONTAINING PROTEIN"/>
    <property type="match status" value="1"/>
</dbReference>
<dbReference type="Pfam" id="PF07885">
    <property type="entry name" value="Ion_trans_2"/>
    <property type="match status" value="1"/>
</dbReference>
<evidence type="ECO:0000313" key="11">
    <source>
        <dbReference type="Proteomes" id="UP000695000"/>
    </source>
</evidence>
<dbReference type="RefSeq" id="XP_017779882.1">
    <property type="nucleotide sequence ID" value="XM_017924393.1"/>
</dbReference>
<keyword evidence="6 9" id="KW-0472">Membrane</keyword>
<evidence type="ECO:0000313" key="12">
    <source>
        <dbReference type="RefSeq" id="XP_017779880.1"/>
    </source>
</evidence>
<name>A0ABM1MZ80_NICVS</name>
<gene>
    <name evidence="12 13 14" type="primary">LOC108565101</name>
</gene>
<dbReference type="GeneID" id="108565101"/>
<keyword evidence="5" id="KW-0406">Ion transport</keyword>
<evidence type="ECO:0000256" key="7">
    <source>
        <dbReference type="ARBA" id="ARBA00023303"/>
    </source>
</evidence>
<keyword evidence="11" id="KW-1185">Reference proteome</keyword>
<evidence type="ECO:0000256" key="9">
    <source>
        <dbReference type="SAM" id="Phobius"/>
    </source>
</evidence>
<protein>
    <submittedName>
        <fullName evidence="12 13">Uncharacterized protein LOC108565101</fullName>
    </submittedName>
</protein>
<feature type="transmembrane region" description="Helical" evidence="9">
    <location>
        <begin position="314"/>
        <end position="334"/>
    </location>
</feature>
<dbReference type="InterPro" id="IPR013099">
    <property type="entry name" value="K_chnl_dom"/>
</dbReference>
<evidence type="ECO:0000256" key="3">
    <source>
        <dbReference type="ARBA" id="ARBA00022692"/>
    </source>
</evidence>
<keyword evidence="4 9" id="KW-1133">Transmembrane helix</keyword>
<dbReference type="RefSeq" id="XP_017779880.1">
    <property type="nucleotide sequence ID" value="XM_017924391.1"/>
</dbReference>
<dbReference type="Gene3D" id="1.10.287.70">
    <property type="match status" value="1"/>
</dbReference>
<evidence type="ECO:0000256" key="6">
    <source>
        <dbReference type="ARBA" id="ARBA00023136"/>
    </source>
</evidence>